<gene>
    <name evidence="3" type="ORF">MGAL_10B015018</name>
</gene>
<dbReference type="EMBL" id="UYJE01002127">
    <property type="protein sequence ID" value="VDI08054.1"/>
    <property type="molecule type" value="Genomic_DNA"/>
</dbReference>
<name>A0A8B6CPD7_MYTGA</name>
<evidence type="ECO:0000259" key="2">
    <source>
        <dbReference type="PROSITE" id="PS50853"/>
    </source>
</evidence>
<keyword evidence="4" id="KW-1185">Reference proteome</keyword>
<feature type="domain" description="Fibronectin type-III" evidence="2">
    <location>
        <begin position="60"/>
        <end position="150"/>
    </location>
</feature>
<dbReference type="OrthoDB" id="10253954at2759"/>
<evidence type="ECO:0000313" key="3">
    <source>
        <dbReference type="EMBL" id="VDI08054.1"/>
    </source>
</evidence>
<dbReference type="PANTHER" id="PTHR46708">
    <property type="entry name" value="TENASCIN"/>
    <property type="match status" value="1"/>
</dbReference>
<dbReference type="InterPro" id="IPR003961">
    <property type="entry name" value="FN3_dom"/>
</dbReference>
<dbReference type="SMART" id="SM00060">
    <property type="entry name" value="FN3"/>
    <property type="match status" value="2"/>
</dbReference>
<dbReference type="InterPro" id="IPR013783">
    <property type="entry name" value="Ig-like_fold"/>
</dbReference>
<comment type="caution">
    <text evidence="3">The sequence shown here is derived from an EMBL/GenBank/DDBJ whole genome shotgun (WGS) entry which is preliminary data.</text>
</comment>
<dbReference type="Proteomes" id="UP000596742">
    <property type="component" value="Unassembled WGS sequence"/>
</dbReference>
<evidence type="ECO:0000256" key="1">
    <source>
        <dbReference type="ARBA" id="ARBA00022737"/>
    </source>
</evidence>
<organism evidence="3 4">
    <name type="scientific">Mytilus galloprovincialis</name>
    <name type="common">Mediterranean mussel</name>
    <dbReference type="NCBI Taxonomy" id="29158"/>
    <lineage>
        <taxon>Eukaryota</taxon>
        <taxon>Metazoa</taxon>
        <taxon>Spiralia</taxon>
        <taxon>Lophotrochozoa</taxon>
        <taxon>Mollusca</taxon>
        <taxon>Bivalvia</taxon>
        <taxon>Autobranchia</taxon>
        <taxon>Pteriomorphia</taxon>
        <taxon>Mytilida</taxon>
        <taxon>Mytiloidea</taxon>
        <taxon>Mytilidae</taxon>
        <taxon>Mytilinae</taxon>
        <taxon>Mytilus</taxon>
    </lineage>
</organism>
<dbReference type="CDD" id="cd00063">
    <property type="entry name" value="FN3"/>
    <property type="match status" value="1"/>
</dbReference>
<dbReference type="InterPro" id="IPR050991">
    <property type="entry name" value="ECM_Regulatory_Proteins"/>
</dbReference>
<dbReference type="Gene3D" id="2.60.40.10">
    <property type="entry name" value="Immunoglobulins"/>
    <property type="match status" value="2"/>
</dbReference>
<dbReference type="AlphaFoldDB" id="A0A8B6CPD7"/>
<sequence>MKNHLYFITEKPLGEYCAAEIECLVANSECSATICQCQVNFYDTNNADSGGNCEPLENLKVGNIELKTRSETYLLIQWTAPQAVHAVEELRFLVGGTSLEVSVGKQLEANVTGLTPGVMYTITVISVDSNSRPAVQTTSPAPVNQATLPAVPGPIDLANSDLTASDGQTTIRWKSTGTVMSYTLTISELVINPVTVNVPSYVIGNNAALRNGHRYTLTVKAHSNSLESAEYTEEFRTVITRPNPPILQSCTEIVSTSIDLVWQEPLYPNGDVQYYLIDTNGLSAPPQINTSTSVATYKVDPLLEGIYMY</sequence>
<reference evidence="3" key="1">
    <citation type="submission" date="2018-11" db="EMBL/GenBank/DDBJ databases">
        <authorList>
            <person name="Alioto T."/>
            <person name="Alioto T."/>
        </authorList>
    </citation>
    <scope>NUCLEOTIDE SEQUENCE</scope>
</reference>
<keyword evidence="1" id="KW-0677">Repeat</keyword>
<proteinExistence type="predicted"/>
<dbReference type="PROSITE" id="PS50853">
    <property type="entry name" value="FN3"/>
    <property type="match status" value="1"/>
</dbReference>
<accession>A0A8B6CPD7</accession>
<evidence type="ECO:0000313" key="4">
    <source>
        <dbReference type="Proteomes" id="UP000596742"/>
    </source>
</evidence>
<dbReference type="SUPFAM" id="SSF49265">
    <property type="entry name" value="Fibronectin type III"/>
    <property type="match status" value="2"/>
</dbReference>
<protein>
    <recommendedName>
        <fullName evidence="2">Fibronectin type-III domain-containing protein</fullName>
    </recommendedName>
</protein>
<dbReference type="InterPro" id="IPR036116">
    <property type="entry name" value="FN3_sf"/>
</dbReference>
<dbReference type="PANTHER" id="PTHR46708:SF2">
    <property type="entry name" value="FIBRONECTIN TYPE-III DOMAIN-CONTAINING PROTEIN"/>
    <property type="match status" value="1"/>
</dbReference>